<evidence type="ECO:0000256" key="1">
    <source>
        <dbReference type="ARBA" id="ARBA00009796"/>
    </source>
</evidence>
<comment type="similarity">
    <text evidence="1">Belongs to the peroxiredoxin family. AhpC/Prx1 subfamily.</text>
</comment>
<dbReference type="InterPro" id="IPR050217">
    <property type="entry name" value="Peroxiredoxin"/>
</dbReference>
<evidence type="ECO:0000313" key="10">
    <source>
        <dbReference type="EMBL" id="PHZ11149.1"/>
    </source>
</evidence>
<dbReference type="Gene3D" id="3.40.30.10">
    <property type="entry name" value="Glutaredoxin"/>
    <property type="match status" value="1"/>
</dbReference>
<proteinExistence type="inferred from homology"/>
<dbReference type="PROSITE" id="PS51352">
    <property type="entry name" value="THIOREDOXIN_2"/>
    <property type="match status" value="1"/>
</dbReference>
<keyword evidence="4" id="KW-0049">Antioxidant</keyword>
<dbReference type="Proteomes" id="UP000242254">
    <property type="component" value="Unassembled WGS sequence"/>
</dbReference>
<sequence>MLSRVISRPLVNAVRANARPRVVAPLTRTFTGSSTGFQLNNNNNNNVQRNQPQQSKQLKQKATVQKRAPFWEANALVDGEFKKLSSSEYKGKFLIMLFYPADFTFVCPTEILAFSDRIEEFRKLGAEVVGISVDNVHSHLAWTNVPRKQGGLGSVNIPLVSDINKEIARDYNVLIPKEGIALRGLFVIDPKGVLRVAHIHDLPIGRSVDETLRVVEAIKFTDEHGEVCPANWKKGEKTIKPDPKGSLEYFNSAN</sequence>
<dbReference type="PANTHER" id="PTHR10681">
    <property type="entry name" value="THIOREDOXIN PEROXIDASE"/>
    <property type="match status" value="1"/>
</dbReference>
<accession>A0A2G4SQU6</accession>
<keyword evidence="7" id="KW-0676">Redox-active center</keyword>
<dbReference type="GO" id="GO:0045454">
    <property type="term" value="P:cell redox homeostasis"/>
    <property type="evidence" value="ECO:0007669"/>
    <property type="project" value="TreeGrafter"/>
</dbReference>
<evidence type="ECO:0000313" key="11">
    <source>
        <dbReference type="Proteomes" id="UP000242254"/>
    </source>
</evidence>
<evidence type="ECO:0000256" key="8">
    <source>
        <dbReference type="ARBA" id="ARBA00049091"/>
    </source>
</evidence>
<evidence type="ECO:0000256" key="2">
    <source>
        <dbReference type="ARBA" id="ARBA00013017"/>
    </source>
</evidence>
<dbReference type="GO" id="GO:0006979">
    <property type="term" value="P:response to oxidative stress"/>
    <property type="evidence" value="ECO:0007669"/>
    <property type="project" value="TreeGrafter"/>
</dbReference>
<dbReference type="InterPro" id="IPR000866">
    <property type="entry name" value="AhpC/TSA"/>
</dbReference>
<keyword evidence="3" id="KW-0575">Peroxidase</keyword>
<evidence type="ECO:0000256" key="5">
    <source>
        <dbReference type="ARBA" id="ARBA00023002"/>
    </source>
</evidence>
<dbReference type="RefSeq" id="XP_023464857.1">
    <property type="nucleotide sequence ID" value="XM_023614415.1"/>
</dbReference>
<gene>
    <name evidence="10" type="ORF">RHIMIDRAFT_30328</name>
</gene>
<reference evidence="10 11" key="1">
    <citation type="journal article" date="2016" name="Proc. Natl. Acad. Sci. U.S.A.">
        <title>Lipid metabolic changes in an early divergent fungus govern the establishment of a mutualistic symbiosis with endobacteria.</title>
        <authorList>
            <person name="Lastovetsky O.A."/>
            <person name="Gaspar M.L."/>
            <person name="Mondo S.J."/>
            <person name="LaButti K.M."/>
            <person name="Sandor L."/>
            <person name="Grigoriev I.V."/>
            <person name="Henry S.A."/>
            <person name="Pawlowska T.E."/>
        </authorList>
    </citation>
    <scope>NUCLEOTIDE SEQUENCE [LARGE SCALE GENOMIC DNA]</scope>
    <source>
        <strain evidence="10 11">ATCC 52813</strain>
    </source>
</reference>
<dbReference type="GO" id="GO:0033554">
    <property type="term" value="P:cellular response to stress"/>
    <property type="evidence" value="ECO:0007669"/>
    <property type="project" value="TreeGrafter"/>
</dbReference>
<protein>
    <recommendedName>
        <fullName evidence="2">thioredoxin-dependent peroxiredoxin</fullName>
        <ecNumber evidence="2">1.11.1.24</ecNumber>
    </recommendedName>
</protein>
<dbReference type="GO" id="GO:0042744">
    <property type="term" value="P:hydrogen peroxide catabolic process"/>
    <property type="evidence" value="ECO:0007669"/>
    <property type="project" value="TreeGrafter"/>
</dbReference>
<dbReference type="Pfam" id="PF00578">
    <property type="entry name" value="AhpC-TSA"/>
    <property type="match status" value="1"/>
</dbReference>
<dbReference type="InterPro" id="IPR019479">
    <property type="entry name" value="Peroxiredoxin_C"/>
</dbReference>
<dbReference type="FunFam" id="3.40.30.10:FF:000003">
    <property type="entry name" value="Peroxiredoxin 1"/>
    <property type="match status" value="1"/>
</dbReference>
<evidence type="ECO:0000256" key="6">
    <source>
        <dbReference type="ARBA" id="ARBA00023157"/>
    </source>
</evidence>
<name>A0A2G4SQU6_RHIZD</name>
<dbReference type="GeneID" id="35445404"/>
<dbReference type="AlphaFoldDB" id="A0A2G4SQU6"/>
<evidence type="ECO:0000256" key="4">
    <source>
        <dbReference type="ARBA" id="ARBA00022862"/>
    </source>
</evidence>
<keyword evidence="5" id="KW-0560">Oxidoreductase</keyword>
<comment type="catalytic activity">
    <reaction evidence="8">
        <text>a hydroperoxide + [thioredoxin]-dithiol = an alcohol + [thioredoxin]-disulfide + H2O</text>
        <dbReference type="Rhea" id="RHEA:62620"/>
        <dbReference type="Rhea" id="RHEA-COMP:10698"/>
        <dbReference type="Rhea" id="RHEA-COMP:10700"/>
        <dbReference type="ChEBI" id="CHEBI:15377"/>
        <dbReference type="ChEBI" id="CHEBI:29950"/>
        <dbReference type="ChEBI" id="CHEBI:30879"/>
        <dbReference type="ChEBI" id="CHEBI:35924"/>
        <dbReference type="ChEBI" id="CHEBI:50058"/>
        <dbReference type="EC" id="1.11.1.24"/>
    </reaction>
</comment>
<organism evidence="10 11">
    <name type="scientific">Rhizopus microsporus ATCC 52813</name>
    <dbReference type="NCBI Taxonomy" id="1340429"/>
    <lineage>
        <taxon>Eukaryota</taxon>
        <taxon>Fungi</taxon>
        <taxon>Fungi incertae sedis</taxon>
        <taxon>Mucoromycota</taxon>
        <taxon>Mucoromycotina</taxon>
        <taxon>Mucoromycetes</taxon>
        <taxon>Mucorales</taxon>
        <taxon>Mucorineae</taxon>
        <taxon>Rhizopodaceae</taxon>
        <taxon>Rhizopus</taxon>
    </lineage>
</organism>
<feature type="domain" description="Thioredoxin" evidence="9">
    <location>
        <begin position="62"/>
        <end position="220"/>
    </location>
</feature>
<dbReference type="GO" id="GO:0005829">
    <property type="term" value="C:cytosol"/>
    <property type="evidence" value="ECO:0007669"/>
    <property type="project" value="TreeGrafter"/>
</dbReference>
<dbReference type="EMBL" id="KZ303853">
    <property type="protein sequence ID" value="PHZ11149.1"/>
    <property type="molecule type" value="Genomic_DNA"/>
</dbReference>
<dbReference type="InterPro" id="IPR036249">
    <property type="entry name" value="Thioredoxin-like_sf"/>
</dbReference>
<dbReference type="CDD" id="cd03015">
    <property type="entry name" value="PRX_Typ2cys"/>
    <property type="match status" value="1"/>
</dbReference>
<dbReference type="SUPFAM" id="SSF52833">
    <property type="entry name" value="Thioredoxin-like"/>
    <property type="match status" value="1"/>
</dbReference>
<evidence type="ECO:0000256" key="7">
    <source>
        <dbReference type="ARBA" id="ARBA00023284"/>
    </source>
</evidence>
<keyword evidence="6" id="KW-1015">Disulfide bond</keyword>
<keyword evidence="11" id="KW-1185">Reference proteome</keyword>
<dbReference type="Pfam" id="PF10417">
    <property type="entry name" value="1-cysPrx_C"/>
    <property type="match status" value="1"/>
</dbReference>
<dbReference type="EC" id="1.11.1.24" evidence="2"/>
<evidence type="ECO:0000259" key="9">
    <source>
        <dbReference type="PROSITE" id="PS51352"/>
    </source>
</evidence>
<dbReference type="PANTHER" id="PTHR10681:SF171">
    <property type="entry name" value="PEROXIREDOXIN 4"/>
    <property type="match status" value="1"/>
</dbReference>
<dbReference type="STRING" id="1340429.A0A2G4SQU6"/>
<evidence type="ECO:0000256" key="3">
    <source>
        <dbReference type="ARBA" id="ARBA00022559"/>
    </source>
</evidence>
<dbReference type="GO" id="GO:0008379">
    <property type="term" value="F:thioredoxin peroxidase activity"/>
    <property type="evidence" value="ECO:0007669"/>
    <property type="project" value="TreeGrafter"/>
</dbReference>
<dbReference type="InterPro" id="IPR013766">
    <property type="entry name" value="Thioredoxin_domain"/>
</dbReference>